<dbReference type="GO" id="GO:0007346">
    <property type="term" value="P:regulation of mitotic cell cycle"/>
    <property type="evidence" value="ECO:0007669"/>
    <property type="project" value="InterPro"/>
</dbReference>
<feature type="compositionally biased region" description="Low complexity" evidence="12">
    <location>
        <begin position="362"/>
        <end position="373"/>
    </location>
</feature>
<evidence type="ECO:0000256" key="12">
    <source>
        <dbReference type="SAM" id="MobiDB-lite"/>
    </source>
</evidence>
<evidence type="ECO:0000256" key="5">
    <source>
        <dbReference type="ARBA" id="ARBA00022741"/>
    </source>
</evidence>
<evidence type="ECO:0000256" key="4">
    <source>
        <dbReference type="ARBA" id="ARBA00022679"/>
    </source>
</evidence>
<dbReference type="Proteomes" id="UP000549394">
    <property type="component" value="Unassembled WGS sequence"/>
</dbReference>
<dbReference type="InterPro" id="IPR050108">
    <property type="entry name" value="CDK"/>
</dbReference>
<dbReference type="InterPro" id="IPR044093">
    <property type="entry name" value="STKc_CDK10"/>
</dbReference>
<dbReference type="OrthoDB" id="1732493at2759"/>
<keyword evidence="6" id="KW-0418">Kinase</keyword>
<evidence type="ECO:0000256" key="8">
    <source>
        <dbReference type="ARBA" id="ARBA00047811"/>
    </source>
</evidence>
<dbReference type="PANTHER" id="PTHR24056">
    <property type="entry name" value="CELL DIVISION PROTEIN KINASE"/>
    <property type="match status" value="1"/>
</dbReference>
<keyword evidence="3 11" id="KW-0723">Serine/threonine-protein kinase</keyword>
<name>A0A7I8VHV2_9ANNE</name>
<dbReference type="CDD" id="cd07845">
    <property type="entry name" value="STKc_CDK10"/>
    <property type="match status" value="1"/>
</dbReference>
<dbReference type="PROSITE" id="PS50011">
    <property type="entry name" value="PROTEIN_KINASE_DOM"/>
    <property type="match status" value="1"/>
</dbReference>
<evidence type="ECO:0000256" key="7">
    <source>
        <dbReference type="ARBA" id="ARBA00022840"/>
    </source>
</evidence>
<evidence type="ECO:0000313" key="14">
    <source>
        <dbReference type="EMBL" id="CAD5115771.1"/>
    </source>
</evidence>
<comment type="caution">
    <text evidence="14">The sequence shown here is derived from an EMBL/GenBank/DDBJ whole genome shotgun (WGS) entry which is preliminary data.</text>
</comment>
<dbReference type="Gene3D" id="3.30.200.20">
    <property type="entry name" value="Phosphorylase Kinase, domain 1"/>
    <property type="match status" value="1"/>
</dbReference>
<dbReference type="AlphaFoldDB" id="A0A7I8VHV2"/>
<dbReference type="FunFam" id="3.30.200.20:FF:000054">
    <property type="entry name" value="Cyclin-dependent kinase 11B"/>
    <property type="match status" value="1"/>
</dbReference>
<dbReference type="InterPro" id="IPR000719">
    <property type="entry name" value="Prot_kinase_dom"/>
</dbReference>
<dbReference type="GO" id="GO:0005634">
    <property type="term" value="C:nucleus"/>
    <property type="evidence" value="ECO:0007669"/>
    <property type="project" value="TreeGrafter"/>
</dbReference>
<sequence>MSKATSESSQRKRKLEESVSSPATHDGYYSLSDLNFNPFPDKDRIGQCRNVTDFQKLNTIGEGTYGVVYRAKDCSTNEIVALKRIRMEKERDGIPISGLREINILLHVRHENVVRLKEVVVGQNLDSIFLCMEYCEQDLAGLLDYMPKPFSEAEVKCIILQVLNGLSYLHHRFIIHRDLKVSNLLMTDKGRVKIADFGLARKFGIPKKPLTPNVVTLWYRAPELLLQSEDQTTAIDMWASGCILGELLAHKPLLPGRSETEQIALIIEMFGTPNNNIWPGFSDLPALKHFSLKRQPYVFLPHKLSLKFYIIQTYSWNRATANDCLESSYFKTAPLPCSPEMMPSFPQHRNDRSTAVEESSSKQKSQVYKSNQSNISLLQAKNRRF</sequence>
<comment type="catalytic activity">
    <reaction evidence="8">
        <text>L-threonyl-[protein] + ATP = O-phospho-L-threonyl-[protein] + ADP + H(+)</text>
        <dbReference type="Rhea" id="RHEA:46608"/>
        <dbReference type="Rhea" id="RHEA-COMP:11060"/>
        <dbReference type="Rhea" id="RHEA-COMP:11605"/>
        <dbReference type="ChEBI" id="CHEBI:15378"/>
        <dbReference type="ChEBI" id="CHEBI:30013"/>
        <dbReference type="ChEBI" id="CHEBI:30616"/>
        <dbReference type="ChEBI" id="CHEBI:61977"/>
        <dbReference type="ChEBI" id="CHEBI:456216"/>
        <dbReference type="EC" id="2.7.11.22"/>
    </reaction>
</comment>
<dbReference type="PANTHER" id="PTHR24056:SF508">
    <property type="entry name" value="CYCLIN-DEPENDENT KINASE 10"/>
    <property type="match status" value="1"/>
</dbReference>
<evidence type="ECO:0000256" key="11">
    <source>
        <dbReference type="RuleBase" id="RU000304"/>
    </source>
</evidence>
<dbReference type="InterPro" id="IPR017441">
    <property type="entry name" value="Protein_kinase_ATP_BS"/>
</dbReference>
<dbReference type="PROSITE" id="PS00108">
    <property type="entry name" value="PROTEIN_KINASE_ST"/>
    <property type="match status" value="1"/>
</dbReference>
<dbReference type="Gene3D" id="1.10.510.10">
    <property type="entry name" value="Transferase(Phosphotransferase) domain 1"/>
    <property type="match status" value="1"/>
</dbReference>
<accession>A0A7I8VHV2</accession>
<evidence type="ECO:0000256" key="10">
    <source>
        <dbReference type="PROSITE-ProRule" id="PRU10141"/>
    </source>
</evidence>
<reference evidence="14 15" key="1">
    <citation type="submission" date="2020-08" db="EMBL/GenBank/DDBJ databases">
        <authorList>
            <person name="Hejnol A."/>
        </authorList>
    </citation>
    <scope>NUCLEOTIDE SEQUENCE [LARGE SCALE GENOMIC DNA]</scope>
</reference>
<keyword evidence="5 10" id="KW-0547">Nucleotide-binding</keyword>
<feature type="domain" description="Protein kinase" evidence="13">
    <location>
        <begin position="54"/>
        <end position="330"/>
    </location>
</feature>
<feature type="region of interest" description="Disordered" evidence="12">
    <location>
        <begin position="1"/>
        <end position="23"/>
    </location>
</feature>
<evidence type="ECO:0000256" key="9">
    <source>
        <dbReference type="ARBA" id="ARBA00048367"/>
    </source>
</evidence>
<dbReference type="EC" id="2.7.11.22" evidence="2"/>
<organism evidence="14 15">
    <name type="scientific">Dimorphilus gyrociliatus</name>
    <dbReference type="NCBI Taxonomy" id="2664684"/>
    <lineage>
        <taxon>Eukaryota</taxon>
        <taxon>Metazoa</taxon>
        <taxon>Spiralia</taxon>
        <taxon>Lophotrochozoa</taxon>
        <taxon>Annelida</taxon>
        <taxon>Polychaeta</taxon>
        <taxon>Polychaeta incertae sedis</taxon>
        <taxon>Dinophilidae</taxon>
        <taxon>Dimorphilus</taxon>
    </lineage>
</organism>
<evidence type="ECO:0000256" key="3">
    <source>
        <dbReference type="ARBA" id="ARBA00022527"/>
    </source>
</evidence>
<dbReference type="SUPFAM" id="SSF56112">
    <property type="entry name" value="Protein kinase-like (PK-like)"/>
    <property type="match status" value="1"/>
</dbReference>
<dbReference type="InterPro" id="IPR008271">
    <property type="entry name" value="Ser/Thr_kinase_AS"/>
</dbReference>
<proteinExistence type="inferred from homology"/>
<dbReference type="FunFam" id="1.10.510.10:FF:000624">
    <property type="entry name" value="Mitogen-activated protein kinase"/>
    <property type="match status" value="1"/>
</dbReference>
<protein>
    <recommendedName>
        <fullName evidence="2">cyclin-dependent kinase</fullName>
        <ecNumber evidence="2">2.7.11.22</ecNumber>
    </recommendedName>
</protein>
<keyword evidence="15" id="KW-1185">Reference proteome</keyword>
<dbReference type="GO" id="GO:0004693">
    <property type="term" value="F:cyclin-dependent protein serine/threonine kinase activity"/>
    <property type="evidence" value="ECO:0007669"/>
    <property type="project" value="UniProtKB-EC"/>
</dbReference>
<evidence type="ECO:0000256" key="2">
    <source>
        <dbReference type="ARBA" id="ARBA00012425"/>
    </source>
</evidence>
<evidence type="ECO:0000313" key="15">
    <source>
        <dbReference type="Proteomes" id="UP000549394"/>
    </source>
</evidence>
<dbReference type="GO" id="GO:0005524">
    <property type="term" value="F:ATP binding"/>
    <property type="evidence" value="ECO:0007669"/>
    <property type="project" value="UniProtKB-UniRule"/>
</dbReference>
<feature type="binding site" evidence="10">
    <location>
        <position position="83"/>
    </location>
    <ligand>
        <name>ATP</name>
        <dbReference type="ChEBI" id="CHEBI:30616"/>
    </ligand>
</feature>
<dbReference type="Pfam" id="PF00069">
    <property type="entry name" value="Pkinase"/>
    <property type="match status" value="1"/>
</dbReference>
<feature type="region of interest" description="Disordered" evidence="12">
    <location>
        <begin position="341"/>
        <end position="376"/>
    </location>
</feature>
<gene>
    <name evidence="14" type="ORF">DGYR_LOCUS4475</name>
</gene>
<evidence type="ECO:0000256" key="1">
    <source>
        <dbReference type="ARBA" id="ARBA00006485"/>
    </source>
</evidence>
<evidence type="ECO:0000259" key="13">
    <source>
        <dbReference type="PROSITE" id="PS50011"/>
    </source>
</evidence>
<dbReference type="SMART" id="SM00220">
    <property type="entry name" value="S_TKc"/>
    <property type="match status" value="1"/>
</dbReference>
<dbReference type="PROSITE" id="PS00107">
    <property type="entry name" value="PROTEIN_KINASE_ATP"/>
    <property type="match status" value="1"/>
</dbReference>
<comment type="catalytic activity">
    <reaction evidence="9">
        <text>L-seryl-[protein] + ATP = O-phospho-L-seryl-[protein] + ADP + H(+)</text>
        <dbReference type="Rhea" id="RHEA:17989"/>
        <dbReference type="Rhea" id="RHEA-COMP:9863"/>
        <dbReference type="Rhea" id="RHEA-COMP:11604"/>
        <dbReference type="ChEBI" id="CHEBI:15378"/>
        <dbReference type="ChEBI" id="CHEBI:29999"/>
        <dbReference type="ChEBI" id="CHEBI:30616"/>
        <dbReference type="ChEBI" id="CHEBI:83421"/>
        <dbReference type="ChEBI" id="CHEBI:456216"/>
        <dbReference type="EC" id="2.7.11.22"/>
    </reaction>
</comment>
<comment type="similarity">
    <text evidence="1">Belongs to the protein kinase superfamily. CMGC Ser/Thr protein kinase family. CDC2/CDKX subfamily.</text>
</comment>
<dbReference type="InterPro" id="IPR011009">
    <property type="entry name" value="Kinase-like_dom_sf"/>
</dbReference>
<feature type="compositionally biased region" description="Basic and acidic residues" evidence="12">
    <location>
        <begin position="348"/>
        <end position="361"/>
    </location>
</feature>
<dbReference type="EMBL" id="CAJFCJ010000006">
    <property type="protein sequence ID" value="CAD5115771.1"/>
    <property type="molecule type" value="Genomic_DNA"/>
</dbReference>
<keyword evidence="7 10" id="KW-0067">ATP-binding</keyword>
<keyword evidence="4" id="KW-0808">Transferase</keyword>
<evidence type="ECO:0000256" key="6">
    <source>
        <dbReference type="ARBA" id="ARBA00022777"/>
    </source>
</evidence>